<evidence type="ECO:0000313" key="1">
    <source>
        <dbReference type="EMBL" id="SFW12913.1"/>
    </source>
</evidence>
<dbReference type="STRING" id="1004.SAMN05661012_00117"/>
<organism evidence="1 2">
    <name type="scientific">Chitinophaga sancti</name>
    <dbReference type="NCBI Taxonomy" id="1004"/>
    <lineage>
        <taxon>Bacteria</taxon>
        <taxon>Pseudomonadati</taxon>
        <taxon>Bacteroidota</taxon>
        <taxon>Chitinophagia</taxon>
        <taxon>Chitinophagales</taxon>
        <taxon>Chitinophagaceae</taxon>
        <taxon>Chitinophaga</taxon>
    </lineage>
</organism>
<proteinExistence type="predicted"/>
<dbReference type="Proteomes" id="UP000183788">
    <property type="component" value="Unassembled WGS sequence"/>
</dbReference>
<evidence type="ECO:0000313" key="2">
    <source>
        <dbReference type="Proteomes" id="UP000183788"/>
    </source>
</evidence>
<dbReference type="EMBL" id="FPIZ01000001">
    <property type="protein sequence ID" value="SFW12913.1"/>
    <property type="molecule type" value="Genomic_DNA"/>
</dbReference>
<sequence>MQAMKTVNVKPHQCLLDIAMQEKGSIAALFDFALANTRSITDDYLAGESLFIPDIDVIDMRMWQDLQSEGVIPANVFTPEEVVNVLGGIGYMGVQLDLRIS</sequence>
<dbReference type="AlphaFoldDB" id="A0A1K1LPV0"/>
<name>A0A1K1LPV0_9BACT</name>
<protein>
    <submittedName>
        <fullName evidence="1">Uncharacterized protein</fullName>
    </submittedName>
</protein>
<reference evidence="1 2" key="1">
    <citation type="submission" date="2016-11" db="EMBL/GenBank/DDBJ databases">
        <authorList>
            <person name="Jaros S."/>
            <person name="Januszkiewicz K."/>
            <person name="Wedrychowicz H."/>
        </authorList>
    </citation>
    <scope>NUCLEOTIDE SEQUENCE [LARGE SCALE GENOMIC DNA]</scope>
    <source>
        <strain evidence="1 2">DSM 784</strain>
    </source>
</reference>
<gene>
    <name evidence="1" type="ORF">SAMN05661012_00117</name>
</gene>
<accession>A0A1K1LPV0</accession>